<dbReference type="GO" id="GO:0003796">
    <property type="term" value="F:lysozyme activity"/>
    <property type="evidence" value="ECO:0007669"/>
    <property type="project" value="UniProtKB-EC"/>
</dbReference>
<evidence type="ECO:0000256" key="8">
    <source>
        <dbReference type="ARBA" id="ARBA00022801"/>
    </source>
</evidence>
<organism evidence="14 15">
    <name type="scientific">Streptomyces morookaense</name>
    <name type="common">Streptoverticillium morookaense</name>
    <dbReference type="NCBI Taxonomy" id="1970"/>
    <lineage>
        <taxon>Bacteria</taxon>
        <taxon>Bacillati</taxon>
        <taxon>Actinomycetota</taxon>
        <taxon>Actinomycetes</taxon>
        <taxon>Kitasatosporales</taxon>
        <taxon>Streptomycetaceae</taxon>
        <taxon>Streptomyces</taxon>
    </lineage>
</organism>
<dbReference type="Pfam" id="PF01471">
    <property type="entry name" value="PG_binding_1"/>
    <property type="match status" value="2"/>
</dbReference>
<dbReference type="EMBL" id="JABBXF010000046">
    <property type="protein sequence ID" value="NVK80028.1"/>
    <property type="molecule type" value="Genomic_DNA"/>
</dbReference>
<dbReference type="InterPro" id="IPR017853">
    <property type="entry name" value="GH"/>
</dbReference>
<keyword evidence="5" id="KW-0964">Secreted</keyword>
<protein>
    <recommendedName>
        <fullName evidence="4">lysozyme</fullName>
        <ecNumber evidence="4">3.2.1.17</ecNumber>
    </recommendedName>
</protein>
<evidence type="ECO:0000259" key="13">
    <source>
        <dbReference type="Pfam" id="PF01471"/>
    </source>
</evidence>
<evidence type="ECO:0000313" key="15">
    <source>
        <dbReference type="Proteomes" id="UP000587462"/>
    </source>
</evidence>
<accession>A0A7Y7E8I1</accession>
<dbReference type="AlphaFoldDB" id="A0A7Y7E8I1"/>
<dbReference type="PANTHER" id="PTHR34135:SF2">
    <property type="entry name" value="LYSOZYME"/>
    <property type="match status" value="1"/>
</dbReference>
<dbReference type="CDD" id="cd06412">
    <property type="entry name" value="GH25_CH-type"/>
    <property type="match status" value="1"/>
</dbReference>
<dbReference type="InterPro" id="IPR018077">
    <property type="entry name" value="Glyco_hydro_fam25_subgr"/>
</dbReference>
<dbReference type="GO" id="GO:0031640">
    <property type="term" value="P:killing of cells of another organism"/>
    <property type="evidence" value="ECO:0007669"/>
    <property type="project" value="UniProtKB-KW"/>
</dbReference>
<feature type="region of interest" description="Disordered" evidence="12">
    <location>
        <begin position="1"/>
        <end position="21"/>
    </location>
</feature>
<dbReference type="Gene3D" id="3.20.20.80">
    <property type="entry name" value="Glycosidases"/>
    <property type="match status" value="1"/>
</dbReference>
<comment type="function">
    <text evidence="11">This enzyme has both lysozyme (acetylmuramidase) and diacetylmuramidase activities.</text>
</comment>
<dbReference type="SMART" id="SM00641">
    <property type="entry name" value="Glyco_25"/>
    <property type="match status" value="1"/>
</dbReference>
<dbReference type="Gene3D" id="1.10.101.10">
    <property type="entry name" value="PGBD-like superfamily/PGBD"/>
    <property type="match status" value="2"/>
</dbReference>
<dbReference type="SUPFAM" id="SSF51445">
    <property type="entry name" value="(Trans)glycosidases"/>
    <property type="match status" value="1"/>
</dbReference>
<comment type="caution">
    <text evidence="14">The sequence shown here is derived from an EMBL/GenBank/DDBJ whole genome shotgun (WGS) entry which is preliminary data.</text>
</comment>
<feature type="domain" description="Peptidoglycan binding-like" evidence="13">
    <location>
        <begin position="378"/>
        <end position="433"/>
    </location>
</feature>
<dbReference type="Proteomes" id="UP000587462">
    <property type="component" value="Unassembled WGS sequence"/>
</dbReference>
<dbReference type="FunFam" id="3.20.20.80:FF:000060">
    <property type="entry name" value="Lysozyme M1"/>
    <property type="match status" value="1"/>
</dbReference>
<gene>
    <name evidence="14" type="ORF">HG542_20495</name>
</gene>
<dbReference type="GO" id="GO:0005576">
    <property type="term" value="C:extracellular region"/>
    <property type="evidence" value="ECO:0007669"/>
    <property type="project" value="UniProtKB-SubCell"/>
</dbReference>
<evidence type="ECO:0000256" key="10">
    <source>
        <dbReference type="ARBA" id="ARBA00023295"/>
    </source>
</evidence>
<evidence type="ECO:0000256" key="5">
    <source>
        <dbReference type="ARBA" id="ARBA00022525"/>
    </source>
</evidence>
<evidence type="ECO:0000256" key="6">
    <source>
        <dbReference type="ARBA" id="ARBA00022529"/>
    </source>
</evidence>
<dbReference type="InterPro" id="IPR002053">
    <property type="entry name" value="Glyco_hydro_25"/>
</dbReference>
<dbReference type="SUPFAM" id="SSF47090">
    <property type="entry name" value="PGBD-like"/>
    <property type="match status" value="2"/>
</dbReference>
<evidence type="ECO:0000256" key="7">
    <source>
        <dbReference type="ARBA" id="ARBA00022638"/>
    </source>
</evidence>
<reference evidence="14 15" key="1">
    <citation type="submission" date="2020-04" db="EMBL/GenBank/DDBJ databases">
        <title>Draft Genome Sequence of Streptomyces morookaense DSM 40503, an 8-azaguanine-producing strain.</title>
        <authorList>
            <person name="Qi J."/>
            <person name="Gao J.-M."/>
        </authorList>
    </citation>
    <scope>NUCLEOTIDE SEQUENCE [LARGE SCALE GENOMIC DNA]</scope>
    <source>
        <strain evidence="14 15">DSM 40503</strain>
    </source>
</reference>
<dbReference type="GO" id="GO:0016998">
    <property type="term" value="P:cell wall macromolecule catabolic process"/>
    <property type="evidence" value="ECO:0007669"/>
    <property type="project" value="InterPro"/>
</dbReference>
<evidence type="ECO:0000256" key="2">
    <source>
        <dbReference type="ARBA" id="ARBA00004613"/>
    </source>
</evidence>
<evidence type="ECO:0000256" key="1">
    <source>
        <dbReference type="ARBA" id="ARBA00000632"/>
    </source>
</evidence>
<dbReference type="PANTHER" id="PTHR34135">
    <property type="entry name" value="LYSOZYME"/>
    <property type="match status" value="1"/>
</dbReference>
<feature type="domain" description="Peptidoglycan binding-like" evidence="13">
    <location>
        <begin position="315"/>
        <end position="369"/>
    </location>
</feature>
<keyword evidence="8" id="KW-0378">Hydrolase</keyword>
<evidence type="ECO:0000256" key="12">
    <source>
        <dbReference type="SAM" id="MobiDB-lite"/>
    </source>
</evidence>
<feature type="region of interest" description="Disordered" evidence="12">
    <location>
        <begin position="53"/>
        <end position="85"/>
    </location>
</feature>
<name>A0A7Y7E8I1_STRMO</name>
<dbReference type="InterPro" id="IPR036365">
    <property type="entry name" value="PGBD-like_sf"/>
</dbReference>
<evidence type="ECO:0000256" key="4">
    <source>
        <dbReference type="ARBA" id="ARBA00012732"/>
    </source>
</evidence>
<evidence type="ECO:0000256" key="9">
    <source>
        <dbReference type="ARBA" id="ARBA00023157"/>
    </source>
</evidence>
<dbReference type="GO" id="GO:0042742">
    <property type="term" value="P:defense response to bacterium"/>
    <property type="evidence" value="ECO:0007669"/>
    <property type="project" value="UniProtKB-KW"/>
</dbReference>
<dbReference type="InterPro" id="IPR036366">
    <property type="entry name" value="PGBDSf"/>
</dbReference>
<comment type="subcellular location">
    <subcellularLocation>
        <location evidence="2">Secreted</location>
    </subcellularLocation>
</comment>
<comment type="catalytic activity">
    <reaction evidence="1">
        <text>Hydrolysis of (1-&gt;4)-beta-linkages between N-acetylmuramic acid and N-acetyl-D-glucosamine residues in a peptidoglycan and between N-acetyl-D-glucosamine residues in chitodextrins.</text>
        <dbReference type="EC" id="3.2.1.17"/>
    </reaction>
</comment>
<keyword evidence="15" id="KW-1185">Reference proteome</keyword>
<keyword evidence="6" id="KW-0929">Antimicrobial</keyword>
<sequence>MAWKPRNPRQPQEASCSARRGRRAARGALTAATAVAAALLTVPDSASATATFATPTAQTGLDGPARQAHGTDRAPGLPSRQAAGTPVRGLDVSAYQETVDWSSVAADGASFAYIKATEGTSYTSSRFSAQYAGAAEAGLIRGAYHFARPDTSSGRTQADYFIDHGGAWQPDGRTLPGVLDIEATPGLPTCYGVSPGATVRWIASFDNEYRRRTGRHPVINTNTSWWSQCTGNSSAFAATNLIWIGSWTGTPHPLPSGWSTYAFWQTSDSGAFPGDQDVFNGTEQDLRNLAANGTYTPPPPPAADAWPVVQQGYKGRQVTTIQYLLKAHGAALSVDGSFGAATHDAVVAFQARNQLTPDGIVGPHTWQALITTVGQGARGPAVSAVQAELKAHGAALSVDGSFGAATHDAVVAFQTRNQLTPDGIVGPNTWLALVN</sequence>
<comment type="similarity">
    <text evidence="3">Belongs to the glycosyl hydrolase 25 family.</text>
</comment>
<dbReference type="InterPro" id="IPR002477">
    <property type="entry name" value="Peptidoglycan-bd-like"/>
</dbReference>
<dbReference type="EC" id="3.2.1.17" evidence="4"/>
<evidence type="ECO:0000256" key="3">
    <source>
        <dbReference type="ARBA" id="ARBA00010646"/>
    </source>
</evidence>
<keyword evidence="10" id="KW-0326">Glycosidase</keyword>
<dbReference type="PROSITE" id="PS51904">
    <property type="entry name" value="GLYCOSYL_HYDROL_F25_2"/>
    <property type="match status" value="1"/>
</dbReference>
<keyword evidence="9" id="KW-1015">Disulfide bond</keyword>
<evidence type="ECO:0000256" key="11">
    <source>
        <dbReference type="ARBA" id="ARBA00055588"/>
    </source>
</evidence>
<dbReference type="GO" id="GO:0016052">
    <property type="term" value="P:carbohydrate catabolic process"/>
    <property type="evidence" value="ECO:0007669"/>
    <property type="project" value="TreeGrafter"/>
</dbReference>
<dbReference type="GO" id="GO:0009253">
    <property type="term" value="P:peptidoglycan catabolic process"/>
    <property type="evidence" value="ECO:0007669"/>
    <property type="project" value="InterPro"/>
</dbReference>
<evidence type="ECO:0000313" key="14">
    <source>
        <dbReference type="EMBL" id="NVK80028.1"/>
    </source>
</evidence>
<proteinExistence type="inferred from homology"/>
<dbReference type="Pfam" id="PF01183">
    <property type="entry name" value="Glyco_hydro_25"/>
    <property type="match status" value="1"/>
</dbReference>
<keyword evidence="7" id="KW-0081">Bacteriolytic enzyme</keyword>